<dbReference type="InterPro" id="IPR011009">
    <property type="entry name" value="Kinase-like_dom_sf"/>
</dbReference>
<dbReference type="EMBL" id="JAEUAX010000022">
    <property type="protein sequence ID" value="MBW9111983.1"/>
    <property type="molecule type" value="Genomic_DNA"/>
</dbReference>
<gene>
    <name evidence="1" type="ORF">JNB61_19645</name>
</gene>
<dbReference type="RefSeq" id="WP_220292816.1">
    <property type="nucleotide sequence ID" value="NZ_JAEUAX010000022.1"/>
</dbReference>
<dbReference type="Pfam" id="PF01633">
    <property type="entry name" value="Choline_kinase"/>
    <property type="match status" value="1"/>
</dbReference>
<proteinExistence type="predicted"/>
<organism evidence="1 2">
    <name type="scientific">Microbacterium ureisolvens</name>
    <dbReference type="NCBI Taxonomy" id="2781186"/>
    <lineage>
        <taxon>Bacteria</taxon>
        <taxon>Bacillati</taxon>
        <taxon>Actinomycetota</taxon>
        <taxon>Actinomycetes</taxon>
        <taxon>Micrococcales</taxon>
        <taxon>Microbacteriaceae</taxon>
        <taxon>Microbacterium</taxon>
    </lineage>
</organism>
<dbReference type="SUPFAM" id="SSF56112">
    <property type="entry name" value="Protein kinase-like (PK-like)"/>
    <property type="match status" value="1"/>
</dbReference>
<name>A0ABS7I358_9MICO</name>
<dbReference type="Gene3D" id="3.90.1200.10">
    <property type="match status" value="1"/>
</dbReference>
<dbReference type="Proteomes" id="UP000777440">
    <property type="component" value="Unassembled WGS sequence"/>
</dbReference>
<dbReference type="PANTHER" id="PTHR22603:SF66">
    <property type="entry name" value="ETHANOLAMINE KINASE"/>
    <property type="match status" value="1"/>
</dbReference>
<evidence type="ECO:0000313" key="2">
    <source>
        <dbReference type="Proteomes" id="UP000777440"/>
    </source>
</evidence>
<dbReference type="Gene3D" id="3.30.200.20">
    <property type="entry name" value="Phosphorylase Kinase, domain 1"/>
    <property type="match status" value="1"/>
</dbReference>
<dbReference type="PANTHER" id="PTHR22603">
    <property type="entry name" value="CHOLINE/ETHANOALAMINE KINASE"/>
    <property type="match status" value="1"/>
</dbReference>
<protein>
    <submittedName>
        <fullName evidence="1">Phosphotransferase family protein</fullName>
    </submittedName>
</protein>
<accession>A0ABS7I358</accession>
<reference evidence="1 2" key="1">
    <citation type="journal article" date="2021" name="MBio">
        <title>Poor Competitiveness of Bradyrhizobium in Pigeon Pea Root Colonization in Indian Soils.</title>
        <authorList>
            <person name="Chalasani D."/>
            <person name="Basu A."/>
            <person name="Pullabhotla S.V.S.R.N."/>
            <person name="Jorrin B."/>
            <person name="Neal A.L."/>
            <person name="Poole P.S."/>
            <person name="Podile A.R."/>
            <person name="Tkacz A."/>
        </authorList>
    </citation>
    <scope>NUCLEOTIDE SEQUENCE [LARGE SCALE GENOMIC DNA]</scope>
    <source>
        <strain evidence="1 2">HU12</strain>
    </source>
</reference>
<sequence>MTDVDAATPSAVHTDLRRRLGDGRTISEQRAEDCLRRVTQWAGREVFYTPVSGGLQNSNWRVDVTGDPVAYFLKVPGEGTEDFIDRGNSHLAAVRAGELGISPRIVHFDAENGVEVIEFLEGYRACTNGDMKRWEVTESVLALQNAFHTIAPLPVTKTIFELIDEHLTQVKEIGVRLPSFAEPLLREYEAARAAYTASGLDIVPCHNDPMPGNFLVSPGKPMRMVDFEFASNNERAYDLAVTFTEYFYDEPAILRCIDAVYGTTSWDIVSRVQVASALADIKWGLWGCVNHQLNASWDYDFHKYGVWKLLRARTKVADPRWGQWLHAI</sequence>
<comment type="caution">
    <text evidence="1">The sequence shown here is derived from an EMBL/GenBank/DDBJ whole genome shotgun (WGS) entry which is preliminary data.</text>
</comment>
<dbReference type="CDD" id="cd05151">
    <property type="entry name" value="ChoK-like"/>
    <property type="match status" value="1"/>
</dbReference>
<keyword evidence="2" id="KW-1185">Reference proteome</keyword>
<evidence type="ECO:0000313" key="1">
    <source>
        <dbReference type="EMBL" id="MBW9111983.1"/>
    </source>
</evidence>